<proteinExistence type="predicted"/>
<dbReference type="AlphaFoldDB" id="A0A0R2MSJ9"/>
<keyword evidence="2" id="KW-1185">Reference proteome</keyword>
<sequence>MDSLFNALEVVSYSPNITVENSSHNRQILQQIIMQLAQSDPIYADLHDYLLDLSFPNGTNQFANNQPIPLEPLLIAADLKHDKYHHQFLNRVAAHQDPQQGLSL</sequence>
<dbReference type="RefSeq" id="WP_054777660.1">
    <property type="nucleotide sequence ID" value="NZ_BBBX01000017.1"/>
</dbReference>
<reference evidence="1 2" key="1">
    <citation type="journal article" date="2015" name="Genome Announc.">
        <title>Expanding the biotechnology potential of lactobacilli through comparative genomics of 213 strains and associated genera.</title>
        <authorList>
            <person name="Sun Z."/>
            <person name="Harris H.M."/>
            <person name="McCann A."/>
            <person name="Guo C."/>
            <person name="Argimon S."/>
            <person name="Zhang W."/>
            <person name="Yang X."/>
            <person name="Jeffery I.B."/>
            <person name="Cooney J.C."/>
            <person name="Kagawa T.F."/>
            <person name="Liu W."/>
            <person name="Song Y."/>
            <person name="Salvetti E."/>
            <person name="Wrobel A."/>
            <person name="Rasinkangas P."/>
            <person name="Parkhill J."/>
            <person name="Rea M.C."/>
            <person name="O'Sullivan O."/>
            <person name="Ritari J."/>
            <person name="Douillard F.P."/>
            <person name="Paul Ross R."/>
            <person name="Yang R."/>
            <person name="Briner A.E."/>
            <person name="Felis G.E."/>
            <person name="de Vos W.M."/>
            <person name="Barrangou R."/>
            <person name="Klaenhammer T.R."/>
            <person name="Caufield P.W."/>
            <person name="Cui Y."/>
            <person name="Zhang H."/>
            <person name="O'Toole P.W."/>
        </authorList>
    </citation>
    <scope>NUCLEOTIDE SEQUENCE [LARGE SCALE GENOMIC DNA]</scope>
    <source>
        <strain evidence="1 2">DSM 24301</strain>
    </source>
</reference>
<dbReference type="Proteomes" id="UP000050969">
    <property type="component" value="Unassembled WGS sequence"/>
</dbReference>
<evidence type="ECO:0000313" key="2">
    <source>
        <dbReference type="Proteomes" id="UP000050969"/>
    </source>
</evidence>
<organism evidence="1 2">
    <name type="scientific">Lacticaseibacillus saniviri JCM 17471 = DSM 24301</name>
    <dbReference type="NCBI Taxonomy" id="1293598"/>
    <lineage>
        <taxon>Bacteria</taxon>
        <taxon>Bacillati</taxon>
        <taxon>Bacillota</taxon>
        <taxon>Bacilli</taxon>
        <taxon>Lactobacillales</taxon>
        <taxon>Lactobacillaceae</taxon>
        <taxon>Lacticaseibacillus</taxon>
    </lineage>
</organism>
<gene>
    <name evidence="1" type="ORF">IV56_GL001240</name>
</gene>
<accession>A0A0R2MSJ9</accession>
<name>A0A0R2MSJ9_9LACO</name>
<protein>
    <submittedName>
        <fullName evidence="1">Uncharacterized protein</fullName>
    </submittedName>
</protein>
<dbReference type="PATRIC" id="fig|1293598.4.peg.1303"/>
<dbReference type="EMBL" id="JQCE01000038">
    <property type="protein sequence ID" value="KRO16457.1"/>
    <property type="molecule type" value="Genomic_DNA"/>
</dbReference>
<evidence type="ECO:0000313" key="1">
    <source>
        <dbReference type="EMBL" id="KRO16457.1"/>
    </source>
</evidence>
<comment type="caution">
    <text evidence="1">The sequence shown here is derived from an EMBL/GenBank/DDBJ whole genome shotgun (WGS) entry which is preliminary data.</text>
</comment>